<protein>
    <recommendedName>
        <fullName evidence="5">Amino acid ABC transporter substrate-binding protein</fullName>
    </recommendedName>
</protein>
<keyword evidence="2" id="KW-0732">Signal</keyword>
<evidence type="ECO:0008006" key="5">
    <source>
        <dbReference type="Google" id="ProtNLM"/>
    </source>
</evidence>
<proteinExistence type="predicted"/>
<feature type="chain" id="PRO_5038889253" description="Amino acid ABC transporter substrate-binding protein" evidence="2">
    <location>
        <begin position="21"/>
        <end position="418"/>
    </location>
</feature>
<evidence type="ECO:0000313" key="4">
    <source>
        <dbReference type="Proteomes" id="UP000823769"/>
    </source>
</evidence>
<feature type="compositionally biased region" description="Basic and acidic residues" evidence="1">
    <location>
        <begin position="45"/>
        <end position="54"/>
    </location>
</feature>
<sequence>MKRLITILIALCLLNTGAYAQWYLFPGARGKAAEQQPAGQQTETPRNEPGDRGQLRGSVTPPAQERQEEEEGGWQSLFGFGGDLSTVRVTLALPFAAGTQKPNANYLEMYGGALLALRDLGEEGVKVRLRVVDTASGALTRDDIEDSDVIIGPVTYAEVRDALPLCGGDKVLVSPLDPKTAELAAGAPVIQAPASWTSQIDELAEWVQEELMPEDELYVIRDASEKGFGEQARYLIDRLNNKVLRYRTVASVSDIAFQEGRTYRILIASDSDAFLTGATRAAAIEAARNRDIILYSTSRIRSTIGTNVNDLYNTRTRLTASYYIDYGSQAVKDFVLAYRALFRSEPGSFAFQGYDTMRYFAGTCADYGRRWYRRLPEYPAKGLQSDFEFKRWESSGKVNVAVRRIVYNSDLTTTLLQN</sequence>
<reference evidence="3" key="1">
    <citation type="submission" date="2020-10" db="EMBL/GenBank/DDBJ databases">
        <authorList>
            <person name="Gilroy R."/>
        </authorList>
    </citation>
    <scope>NUCLEOTIDE SEQUENCE</scope>
    <source>
        <strain evidence="3">B3-1481</strain>
    </source>
</reference>
<organism evidence="3 4">
    <name type="scientific">Candidatus Cryptobacteroides avistercoris</name>
    <dbReference type="NCBI Taxonomy" id="2840758"/>
    <lineage>
        <taxon>Bacteria</taxon>
        <taxon>Pseudomonadati</taxon>
        <taxon>Bacteroidota</taxon>
        <taxon>Bacteroidia</taxon>
        <taxon>Bacteroidales</taxon>
        <taxon>Candidatus Cryptobacteroides</taxon>
    </lineage>
</organism>
<name>A0A9D9NNY9_9BACT</name>
<dbReference type="InterPro" id="IPR028082">
    <property type="entry name" value="Peripla_BP_I"/>
</dbReference>
<dbReference type="Proteomes" id="UP000823769">
    <property type="component" value="Unassembled WGS sequence"/>
</dbReference>
<feature type="region of interest" description="Disordered" evidence="1">
    <location>
        <begin position="33"/>
        <end position="72"/>
    </location>
</feature>
<feature type="signal peptide" evidence="2">
    <location>
        <begin position="1"/>
        <end position="20"/>
    </location>
</feature>
<dbReference type="EMBL" id="JADILW010000043">
    <property type="protein sequence ID" value="MBO8480063.1"/>
    <property type="molecule type" value="Genomic_DNA"/>
</dbReference>
<evidence type="ECO:0000313" key="3">
    <source>
        <dbReference type="EMBL" id="MBO8480063.1"/>
    </source>
</evidence>
<accession>A0A9D9NNY9</accession>
<dbReference type="AlphaFoldDB" id="A0A9D9NNY9"/>
<reference evidence="3" key="2">
    <citation type="journal article" date="2021" name="PeerJ">
        <title>Extensive microbial diversity within the chicken gut microbiome revealed by metagenomics and culture.</title>
        <authorList>
            <person name="Gilroy R."/>
            <person name="Ravi A."/>
            <person name="Getino M."/>
            <person name="Pursley I."/>
            <person name="Horton D.L."/>
            <person name="Alikhan N.F."/>
            <person name="Baker D."/>
            <person name="Gharbi K."/>
            <person name="Hall N."/>
            <person name="Watson M."/>
            <person name="Adriaenssens E.M."/>
            <person name="Foster-Nyarko E."/>
            <person name="Jarju S."/>
            <person name="Secka A."/>
            <person name="Antonio M."/>
            <person name="Oren A."/>
            <person name="Chaudhuri R.R."/>
            <person name="La Ragione R."/>
            <person name="Hildebrand F."/>
            <person name="Pallen M.J."/>
        </authorList>
    </citation>
    <scope>NUCLEOTIDE SEQUENCE</scope>
    <source>
        <strain evidence="3">B3-1481</strain>
    </source>
</reference>
<dbReference type="Gene3D" id="3.40.50.2300">
    <property type="match status" value="2"/>
</dbReference>
<dbReference type="SUPFAM" id="SSF53822">
    <property type="entry name" value="Periplasmic binding protein-like I"/>
    <property type="match status" value="1"/>
</dbReference>
<evidence type="ECO:0000256" key="1">
    <source>
        <dbReference type="SAM" id="MobiDB-lite"/>
    </source>
</evidence>
<gene>
    <name evidence="3" type="ORF">IAB76_02995</name>
</gene>
<comment type="caution">
    <text evidence="3">The sequence shown here is derived from an EMBL/GenBank/DDBJ whole genome shotgun (WGS) entry which is preliminary data.</text>
</comment>
<evidence type="ECO:0000256" key="2">
    <source>
        <dbReference type="SAM" id="SignalP"/>
    </source>
</evidence>